<dbReference type="SUPFAM" id="SSF53649">
    <property type="entry name" value="Alkaline phosphatase-like"/>
    <property type="match status" value="1"/>
</dbReference>
<evidence type="ECO:0000256" key="2">
    <source>
        <dbReference type="ARBA" id="ARBA00022475"/>
    </source>
</evidence>
<dbReference type="EMBL" id="CP157948">
    <property type="protein sequence ID" value="XBS90341.1"/>
    <property type="molecule type" value="Genomic_DNA"/>
</dbReference>
<gene>
    <name evidence="8" type="ORF">ABNK63_01480</name>
</gene>
<organism evidence="8">
    <name type="scientific">Rhodanobacter sp. IGA1.0</name>
    <dbReference type="NCBI Taxonomy" id="3158582"/>
    <lineage>
        <taxon>Bacteria</taxon>
        <taxon>Pseudomonadati</taxon>
        <taxon>Pseudomonadota</taxon>
        <taxon>Gammaproteobacteria</taxon>
        <taxon>Lysobacterales</taxon>
        <taxon>Rhodanobacteraceae</taxon>
        <taxon>Rhodanobacter</taxon>
    </lineage>
</organism>
<keyword evidence="5 6" id="KW-0472">Membrane</keyword>
<evidence type="ECO:0000256" key="6">
    <source>
        <dbReference type="SAM" id="Phobius"/>
    </source>
</evidence>
<dbReference type="InterPro" id="IPR050448">
    <property type="entry name" value="OpgB/LTA_synthase_biosynth"/>
</dbReference>
<keyword evidence="3 6" id="KW-0812">Transmembrane</keyword>
<dbReference type="GO" id="GO:0016787">
    <property type="term" value="F:hydrolase activity"/>
    <property type="evidence" value="ECO:0007669"/>
    <property type="project" value="UniProtKB-KW"/>
</dbReference>
<dbReference type="PROSITE" id="PS51257">
    <property type="entry name" value="PROKAR_LIPOPROTEIN"/>
    <property type="match status" value="1"/>
</dbReference>
<dbReference type="Gene3D" id="3.40.720.10">
    <property type="entry name" value="Alkaline Phosphatase, subunit A"/>
    <property type="match status" value="1"/>
</dbReference>
<proteinExistence type="predicted"/>
<feature type="domain" description="Sulfatase N-terminal" evidence="7">
    <location>
        <begin position="228"/>
        <end position="491"/>
    </location>
</feature>
<evidence type="ECO:0000256" key="1">
    <source>
        <dbReference type="ARBA" id="ARBA00004651"/>
    </source>
</evidence>
<keyword evidence="4 6" id="KW-1133">Transmembrane helix</keyword>
<dbReference type="PANTHER" id="PTHR47371:SF3">
    <property type="entry name" value="PHOSPHOGLYCEROL TRANSFERASE I"/>
    <property type="match status" value="1"/>
</dbReference>
<dbReference type="InterPro" id="IPR000917">
    <property type="entry name" value="Sulfatase_N"/>
</dbReference>
<feature type="transmembrane region" description="Helical" evidence="6">
    <location>
        <begin position="146"/>
        <end position="167"/>
    </location>
</feature>
<feature type="transmembrane region" description="Helical" evidence="6">
    <location>
        <begin position="32"/>
        <end position="52"/>
    </location>
</feature>
<evidence type="ECO:0000256" key="3">
    <source>
        <dbReference type="ARBA" id="ARBA00022692"/>
    </source>
</evidence>
<protein>
    <submittedName>
        <fullName evidence="8">Sulfatase-like hydrolase/transferase</fullName>
    </submittedName>
</protein>
<evidence type="ECO:0000259" key="7">
    <source>
        <dbReference type="Pfam" id="PF00884"/>
    </source>
</evidence>
<evidence type="ECO:0000313" key="8">
    <source>
        <dbReference type="EMBL" id="XBS90341.1"/>
    </source>
</evidence>
<name>A0AAU7QL82_9GAMM</name>
<dbReference type="GO" id="GO:0005886">
    <property type="term" value="C:plasma membrane"/>
    <property type="evidence" value="ECO:0007669"/>
    <property type="project" value="UniProtKB-SubCell"/>
</dbReference>
<dbReference type="RefSeq" id="WP_350016488.1">
    <property type="nucleotide sequence ID" value="NZ_CP157948.1"/>
</dbReference>
<evidence type="ECO:0000256" key="5">
    <source>
        <dbReference type="ARBA" id="ARBA00023136"/>
    </source>
</evidence>
<dbReference type="Pfam" id="PF00884">
    <property type="entry name" value="Sulfatase"/>
    <property type="match status" value="1"/>
</dbReference>
<accession>A0AAU7QL82</accession>
<feature type="transmembrane region" description="Helical" evidence="6">
    <location>
        <begin position="59"/>
        <end position="79"/>
    </location>
</feature>
<keyword evidence="8" id="KW-0378">Hydrolase</keyword>
<evidence type="ECO:0000256" key="4">
    <source>
        <dbReference type="ARBA" id="ARBA00022989"/>
    </source>
</evidence>
<comment type="subcellular location">
    <subcellularLocation>
        <location evidence="1">Cell membrane</location>
        <topology evidence="1">Multi-pass membrane protein</topology>
    </subcellularLocation>
</comment>
<keyword evidence="2" id="KW-1003">Cell membrane</keyword>
<sequence length="565" mass="62498">MRPSRAGVVVLCALAFLGGCIALTAWQEPLPLQRAFIMALMLCSCGVLLLAFGRFASGLVVGGGLFLLLKSVAVLKLRYLDSQLMPSDFIYYVRTSLIDTLRHYPHLYTVGLALCLLLPPLLYLVWRWDWRLLAGLRASRALPIRLGGIAACALGFWLCMLPAGPFARAHARNAWQKMSDDAQLTNFFVNLRDADVQLPPMASDEVAERDWGATASGAPASRPPPYPDIVQVLEESTFDPSNYTDCNVPACRVAMFRPDARTRGHGVLRVHTFGGGTWVSEFAALTGMPQDIFGSGGMYAPYVLAPNVHDALALQLRRLGYLTIGVYPTGASFINGDNAYRAYGFDHLYGADELGLEEWEESDAQMFAAAKRLYDKLRKPGQPVFIMILTLNQHGPHDHQPMNKLPAPYRNLLRGLAPGMALNFDTYLSRLHDSDVAMRGLERAFLDRPQPTVLVHFGDHQPSFNGGIRDLQRNTPPALAPYHDYLTYYMVKSNFAGPPLPAYPMLDIAFLPGMVLQAAGVPTDAYFTASRELRTRCSGLYDDCAIPGVLASYHAWTINRLHVYQ</sequence>
<dbReference type="InterPro" id="IPR017850">
    <property type="entry name" value="Alkaline_phosphatase_core_sf"/>
</dbReference>
<feature type="transmembrane region" description="Helical" evidence="6">
    <location>
        <begin position="106"/>
        <end position="126"/>
    </location>
</feature>
<dbReference type="PANTHER" id="PTHR47371">
    <property type="entry name" value="LIPOTEICHOIC ACID SYNTHASE"/>
    <property type="match status" value="1"/>
</dbReference>
<reference evidence="8" key="1">
    <citation type="submission" date="2024-06" db="EMBL/GenBank/DDBJ databases">
        <authorList>
            <person name="Sun Y."/>
        </authorList>
    </citation>
    <scope>NUCLEOTIDE SEQUENCE</scope>
    <source>
        <strain evidence="8">IGA1.0</strain>
    </source>
</reference>
<dbReference type="AlphaFoldDB" id="A0AAU7QL82"/>